<keyword evidence="10" id="KW-1185">Reference proteome</keyword>
<dbReference type="Gene3D" id="1.10.3720.10">
    <property type="entry name" value="MetI-like"/>
    <property type="match status" value="1"/>
</dbReference>
<keyword evidence="4 7" id="KW-0812">Transmembrane</keyword>
<dbReference type="InterPro" id="IPR000515">
    <property type="entry name" value="MetI-like"/>
</dbReference>
<evidence type="ECO:0000256" key="4">
    <source>
        <dbReference type="ARBA" id="ARBA00022692"/>
    </source>
</evidence>
<dbReference type="InterPro" id="IPR050366">
    <property type="entry name" value="BP-dependent_transpt_permease"/>
</dbReference>
<feature type="transmembrane region" description="Helical" evidence="7">
    <location>
        <begin position="266"/>
        <end position="289"/>
    </location>
</feature>
<dbReference type="CDD" id="cd06261">
    <property type="entry name" value="TM_PBP2"/>
    <property type="match status" value="1"/>
</dbReference>
<evidence type="ECO:0000256" key="2">
    <source>
        <dbReference type="ARBA" id="ARBA00022448"/>
    </source>
</evidence>
<accession>A0ABQ4MUX9</accession>
<dbReference type="Pfam" id="PF00528">
    <property type="entry name" value="BPD_transp_1"/>
    <property type="match status" value="1"/>
</dbReference>
<comment type="subcellular location">
    <subcellularLocation>
        <location evidence="1 7">Cell membrane</location>
        <topology evidence="1 7">Multi-pass membrane protein</topology>
    </subcellularLocation>
</comment>
<evidence type="ECO:0000313" key="9">
    <source>
        <dbReference type="EMBL" id="GIP59727.1"/>
    </source>
</evidence>
<keyword evidence="3" id="KW-1003">Cell membrane</keyword>
<comment type="caution">
    <text evidence="9">The sequence shown here is derived from an EMBL/GenBank/DDBJ whole genome shotgun (WGS) entry which is preliminary data.</text>
</comment>
<feature type="transmembrane region" description="Helical" evidence="7">
    <location>
        <begin position="217"/>
        <end position="246"/>
    </location>
</feature>
<feature type="transmembrane region" description="Helical" evidence="7">
    <location>
        <begin position="34"/>
        <end position="54"/>
    </location>
</feature>
<organism evidence="9 10">
    <name type="scientific">Paenibacillus woosongensis</name>
    <dbReference type="NCBI Taxonomy" id="307580"/>
    <lineage>
        <taxon>Bacteria</taxon>
        <taxon>Bacillati</taxon>
        <taxon>Bacillota</taxon>
        <taxon>Bacilli</taxon>
        <taxon>Bacillales</taxon>
        <taxon>Paenibacillaceae</taxon>
        <taxon>Paenibacillus</taxon>
    </lineage>
</organism>
<evidence type="ECO:0000313" key="10">
    <source>
        <dbReference type="Proteomes" id="UP000681290"/>
    </source>
</evidence>
<dbReference type="InterPro" id="IPR035906">
    <property type="entry name" value="MetI-like_sf"/>
</dbReference>
<dbReference type="PANTHER" id="PTHR43386:SF1">
    <property type="entry name" value="D,D-DIPEPTIDE TRANSPORT SYSTEM PERMEASE PROTEIN DDPC-RELATED"/>
    <property type="match status" value="1"/>
</dbReference>
<evidence type="ECO:0000256" key="5">
    <source>
        <dbReference type="ARBA" id="ARBA00022989"/>
    </source>
</evidence>
<dbReference type="EMBL" id="BOSM01000006">
    <property type="protein sequence ID" value="GIP59727.1"/>
    <property type="molecule type" value="Genomic_DNA"/>
</dbReference>
<evidence type="ECO:0000256" key="7">
    <source>
        <dbReference type="RuleBase" id="RU363032"/>
    </source>
</evidence>
<reference evidence="9 10" key="1">
    <citation type="submission" date="2021-03" db="EMBL/GenBank/DDBJ databases">
        <title>Antimicrobial resistance genes in bacteria isolated from Japanese honey, and their potential for conferring macrolide and lincosamide resistance in the American foulbrood pathogen Paenibacillus larvae.</title>
        <authorList>
            <person name="Okamoto M."/>
            <person name="Kumagai M."/>
            <person name="Kanamori H."/>
            <person name="Takamatsu D."/>
        </authorList>
    </citation>
    <scope>NUCLEOTIDE SEQUENCE [LARGE SCALE GENOMIC DNA]</scope>
    <source>
        <strain evidence="9 10">J15TS10</strain>
    </source>
</reference>
<keyword evidence="5 7" id="KW-1133">Transmembrane helix</keyword>
<dbReference type="PANTHER" id="PTHR43386">
    <property type="entry name" value="OLIGOPEPTIDE TRANSPORT SYSTEM PERMEASE PROTEIN APPC"/>
    <property type="match status" value="1"/>
</dbReference>
<keyword evidence="2 7" id="KW-0813">Transport</keyword>
<sequence length="303" mass="32818">MNISPTPAPDQQAQARSLAARAKARLRRLGTISVLPFALILLLFVVVAFLPGLFTKHDPTLIELSLRLQAPGFVGPDGSTYLLGTDELGRDVFSRLIHGASVSLVVSVTAVFISGFVGGFLGMLSGYYRNWVSALIMRVADILMSIPFLLLAILTVAVLGPNLLNLIIVLGLTRWPRYARVAQSTTLSTVNKDFVKATAALGARPGRLLIKHIMPELIPPLVVVATLEIGLMILFEASLSFIGLGVQPPNPSWGNMLSAGRQYVSTAWWLATFPGLAIFLIVLSINMIGDAVRDRLDPKNQRR</sequence>
<proteinExistence type="inferred from homology"/>
<evidence type="ECO:0000256" key="1">
    <source>
        <dbReference type="ARBA" id="ARBA00004651"/>
    </source>
</evidence>
<dbReference type="SUPFAM" id="SSF161098">
    <property type="entry name" value="MetI-like"/>
    <property type="match status" value="1"/>
</dbReference>
<evidence type="ECO:0000256" key="6">
    <source>
        <dbReference type="ARBA" id="ARBA00023136"/>
    </source>
</evidence>
<feature type="transmembrane region" description="Helical" evidence="7">
    <location>
        <begin position="104"/>
        <end position="128"/>
    </location>
</feature>
<name>A0ABQ4MUX9_9BACL</name>
<evidence type="ECO:0000259" key="8">
    <source>
        <dbReference type="PROSITE" id="PS50928"/>
    </source>
</evidence>
<gene>
    <name evidence="9" type="ORF">J15TS10_35410</name>
</gene>
<keyword evidence="6 7" id="KW-0472">Membrane</keyword>
<evidence type="ECO:0000256" key="3">
    <source>
        <dbReference type="ARBA" id="ARBA00022475"/>
    </source>
</evidence>
<comment type="similarity">
    <text evidence="7">Belongs to the binding-protein-dependent transport system permease family.</text>
</comment>
<protein>
    <submittedName>
        <fullName evidence="9">Peptide ABC transporter permease</fullName>
    </submittedName>
</protein>
<feature type="domain" description="ABC transmembrane type-1" evidence="8">
    <location>
        <begin position="100"/>
        <end position="289"/>
    </location>
</feature>
<dbReference type="PROSITE" id="PS50928">
    <property type="entry name" value="ABC_TM1"/>
    <property type="match status" value="1"/>
</dbReference>
<dbReference type="RefSeq" id="WP_213592782.1">
    <property type="nucleotide sequence ID" value="NZ_BOSM01000006.1"/>
</dbReference>
<dbReference type="Proteomes" id="UP000681290">
    <property type="component" value="Unassembled WGS sequence"/>
</dbReference>
<feature type="transmembrane region" description="Helical" evidence="7">
    <location>
        <begin position="148"/>
        <end position="172"/>
    </location>
</feature>